<evidence type="ECO:0008006" key="3">
    <source>
        <dbReference type="Google" id="ProtNLM"/>
    </source>
</evidence>
<keyword evidence="2" id="KW-1185">Reference proteome</keyword>
<gene>
    <name evidence="1" type="ORF">SAMN04489757_11736</name>
</gene>
<organism evidence="1 2">
    <name type="scientific">Anaerocolumna aminovalerica</name>
    <dbReference type="NCBI Taxonomy" id="1527"/>
    <lineage>
        <taxon>Bacteria</taxon>
        <taxon>Bacillati</taxon>
        <taxon>Bacillota</taxon>
        <taxon>Clostridia</taxon>
        <taxon>Lachnospirales</taxon>
        <taxon>Lachnospiraceae</taxon>
        <taxon>Anaerocolumna</taxon>
    </lineage>
</organism>
<sequence length="325" mass="37705">MEVKKEIGSFLELDFFKGLEYYKGNAARLNSARAGIYHAARVLNCHTVLLPYYQCETVRDFLLKKGIKVLYYLIDRKFSPKIQACPENTAIVLVNYFGIMGHDRMSHLSSNYQNVIIDNSQAFFSPAIEGCMNVYSARKFIGVPDGAYVIGNHAEDYLQKYELDYSSDTSLFLLQRIEYGCEGKAYQAREANEARINQSDIKRMSKLTHAILDGTDYEHIKSKRRKNFKTACNLFDNINKINPGVFYSDDCIPMVYPLVVEDEKLLPGLIKHKVFQGHWWNYLLAETDPDSFEYYMSKYMIPITIDQRYGENEMKYIFNIISKEL</sequence>
<reference evidence="1 2" key="1">
    <citation type="submission" date="2016-10" db="EMBL/GenBank/DDBJ databases">
        <authorList>
            <person name="de Groot N.N."/>
        </authorList>
    </citation>
    <scope>NUCLEOTIDE SEQUENCE [LARGE SCALE GENOMIC DNA]</scope>
    <source>
        <strain evidence="1 2">DSM 1283</strain>
    </source>
</reference>
<dbReference type="Proteomes" id="UP000198806">
    <property type="component" value="Unassembled WGS sequence"/>
</dbReference>
<dbReference type="InterPro" id="IPR015424">
    <property type="entry name" value="PyrdxlP-dep_Trfase"/>
</dbReference>
<evidence type="ECO:0000313" key="2">
    <source>
        <dbReference type="Proteomes" id="UP000198806"/>
    </source>
</evidence>
<evidence type="ECO:0000313" key="1">
    <source>
        <dbReference type="EMBL" id="SFO30483.1"/>
    </source>
</evidence>
<accession>A0A1I5G3U3</accession>
<protein>
    <recommendedName>
        <fullName evidence="3">dTDP-4-amino-4,6-dideoxygalactose transaminase</fullName>
    </recommendedName>
</protein>
<dbReference type="RefSeq" id="WP_091686903.1">
    <property type="nucleotide sequence ID" value="NZ_BAABFM010000001.1"/>
</dbReference>
<dbReference type="SUPFAM" id="SSF53383">
    <property type="entry name" value="PLP-dependent transferases"/>
    <property type="match status" value="1"/>
</dbReference>
<dbReference type="STRING" id="1527.SAMN04489757_11736"/>
<dbReference type="AlphaFoldDB" id="A0A1I5G3U3"/>
<name>A0A1I5G3U3_9FIRM</name>
<dbReference type="EMBL" id="FOWD01000017">
    <property type="protein sequence ID" value="SFO30483.1"/>
    <property type="molecule type" value="Genomic_DNA"/>
</dbReference>
<dbReference type="OrthoDB" id="8955051at2"/>
<proteinExistence type="predicted"/>